<sequence length="69" mass="7412">MKHADESIIHSPLIGKSAKEIVEHFKGYNFVDDHGHRLDMCGDFTDLVALATASSNQQGELPTAGDSSA</sequence>
<evidence type="ECO:0000313" key="1">
    <source>
        <dbReference type="EMBL" id="MBI6182696.1"/>
    </source>
</evidence>
<comment type="caution">
    <text evidence="1">The sequence shown here is derived from an EMBL/GenBank/DDBJ whole genome shotgun (WGS) entry which is preliminary data.</text>
</comment>
<protein>
    <submittedName>
        <fullName evidence="1">Uncharacterized protein</fullName>
    </submittedName>
</protein>
<dbReference type="RefSeq" id="WP_198642517.1">
    <property type="nucleotide sequence ID" value="NZ_JAEHSL010000020.1"/>
</dbReference>
<keyword evidence="2" id="KW-1185">Reference proteome</keyword>
<dbReference type="Proteomes" id="UP000639004">
    <property type="component" value="Unassembled WGS sequence"/>
</dbReference>
<proteinExistence type="predicted"/>
<name>A0ABS0TZG4_SERPR</name>
<accession>A0ABS0TZG4</accession>
<reference evidence="1 2" key="1">
    <citation type="submission" date="2020-12" db="EMBL/GenBank/DDBJ databases">
        <title>Enhanced detection system for hospital associated transmission using whole genome sequencing surveillance.</title>
        <authorList>
            <person name="Harrison L.H."/>
            <person name="Van Tyne D."/>
            <person name="Marsh J.W."/>
            <person name="Griffith M.P."/>
            <person name="Snyder D.J."/>
            <person name="Cooper V.S."/>
            <person name="Mustapha M."/>
        </authorList>
    </citation>
    <scope>NUCLEOTIDE SEQUENCE [LARGE SCALE GENOMIC DNA]</scope>
    <source>
        <strain evidence="1 2">SER00238</strain>
    </source>
</reference>
<evidence type="ECO:0000313" key="2">
    <source>
        <dbReference type="Proteomes" id="UP000639004"/>
    </source>
</evidence>
<organism evidence="1 2">
    <name type="scientific">Serratia proteamaculans</name>
    <dbReference type="NCBI Taxonomy" id="28151"/>
    <lineage>
        <taxon>Bacteria</taxon>
        <taxon>Pseudomonadati</taxon>
        <taxon>Pseudomonadota</taxon>
        <taxon>Gammaproteobacteria</taxon>
        <taxon>Enterobacterales</taxon>
        <taxon>Yersiniaceae</taxon>
        <taxon>Serratia</taxon>
    </lineage>
</organism>
<dbReference type="EMBL" id="JAEHSL010000020">
    <property type="protein sequence ID" value="MBI6182696.1"/>
    <property type="molecule type" value="Genomic_DNA"/>
</dbReference>
<gene>
    <name evidence="1" type="ORF">JEQ07_20145</name>
</gene>